<feature type="compositionally biased region" description="Polar residues" evidence="6">
    <location>
        <begin position="411"/>
        <end position="420"/>
    </location>
</feature>
<comment type="subcellular location">
    <subcellularLocation>
        <location evidence="1">Membrane</location>
        <topology evidence="1">Multi-pass membrane protein</topology>
    </subcellularLocation>
</comment>
<evidence type="ECO:0000256" key="6">
    <source>
        <dbReference type="SAM" id="MobiDB-lite"/>
    </source>
</evidence>
<evidence type="ECO:0000313" key="9">
    <source>
        <dbReference type="EMBL" id="ORY71811.1"/>
    </source>
</evidence>
<organism evidence="9 10">
    <name type="scientific">Pseudomassariella vexata</name>
    <dbReference type="NCBI Taxonomy" id="1141098"/>
    <lineage>
        <taxon>Eukaryota</taxon>
        <taxon>Fungi</taxon>
        <taxon>Dikarya</taxon>
        <taxon>Ascomycota</taxon>
        <taxon>Pezizomycotina</taxon>
        <taxon>Sordariomycetes</taxon>
        <taxon>Xylariomycetidae</taxon>
        <taxon>Amphisphaeriales</taxon>
        <taxon>Pseudomassariaceae</taxon>
        <taxon>Pseudomassariella</taxon>
    </lineage>
</organism>
<comment type="caution">
    <text evidence="9">The sequence shown here is derived from an EMBL/GenBank/DDBJ whole genome shotgun (WGS) entry which is preliminary data.</text>
</comment>
<dbReference type="EMBL" id="MCFJ01000001">
    <property type="protein sequence ID" value="ORY71811.1"/>
    <property type="molecule type" value="Genomic_DNA"/>
</dbReference>
<evidence type="ECO:0000256" key="4">
    <source>
        <dbReference type="ARBA" id="ARBA00023136"/>
    </source>
</evidence>
<dbReference type="PANTHER" id="PTHR33048:SF96">
    <property type="entry name" value="INTEGRAL MEMBRANE PROTEIN"/>
    <property type="match status" value="1"/>
</dbReference>
<feature type="region of interest" description="Disordered" evidence="6">
    <location>
        <begin position="400"/>
        <end position="444"/>
    </location>
</feature>
<dbReference type="AlphaFoldDB" id="A0A1Y2EJT8"/>
<reference evidence="9 10" key="1">
    <citation type="submission" date="2016-07" db="EMBL/GenBank/DDBJ databases">
        <title>Pervasive Adenine N6-methylation of Active Genes in Fungi.</title>
        <authorList>
            <consortium name="DOE Joint Genome Institute"/>
            <person name="Mondo S.J."/>
            <person name="Dannebaum R.O."/>
            <person name="Kuo R.C."/>
            <person name="Labutti K."/>
            <person name="Haridas S."/>
            <person name="Kuo A."/>
            <person name="Salamov A."/>
            <person name="Ahrendt S.R."/>
            <person name="Lipzen A."/>
            <person name="Sullivan W."/>
            <person name="Andreopoulos W.B."/>
            <person name="Clum A."/>
            <person name="Lindquist E."/>
            <person name="Daum C."/>
            <person name="Ramamoorthy G.K."/>
            <person name="Gryganskyi A."/>
            <person name="Culley D."/>
            <person name="Magnuson J.K."/>
            <person name="James T.Y."/>
            <person name="O'Malley M.A."/>
            <person name="Stajich J.E."/>
            <person name="Spatafora J.W."/>
            <person name="Visel A."/>
            <person name="Grigoriev I.V."/>
        </authorList>
    </citation>
    <scope>NUCLEOTIDE SEQUENCE [LARGE SCALE GENOMIC DNA]</scope>
    <source>
        <strain evidence="9 10">CBS 129021</strain>
    </source>
</reference>
<evidence type="ECO:0000313" key="10">
    <source>
        <dbReference type="Proteomes" id="UP000193689"/>
    </source>
</evidence>
<dbReference type="GO" id="GO:0016020">
    <property type="term" value="C:membrane"/>
    <property type="evidence" value="ECO:0007669"/>
    <property type="project" value="UniProtKB-SubCell"/>
</dbReference>
<accession>A0A1Y2EJT8</accession>
<dbReference type="GeneID" id="63777896"/>
<evidence type="ECO:0000259" key="8">
    <source>
        <dbReference type="Pfam" id="PF20684"/>
    </source>
</evidence>
<feature type="transmembrane region" description="Helical" evidence="7">
    <location>
        <begin position="93"/>
        <end position="117"/>
    </location>
</feature>
<feature type="transmembrane region" description="Helical" evidence="7">
    <location>
        <begin position="50"/>
        <end position="73"/>
    </location>
</feature>
<keyword evidence="3 7" id="KW-1133">Transmembrane helix</keyword>
<comment type="similarity">
    <text evidence="5">Belongs to the SAT4 family.</text>
</comment>
<name>A0A1Y2EJT8_9PEZI</name>
<dbReference type="InParanoid" id="A0A1Y2EJT8"/>
<dbReference type="Proteomes" id="UP000193689">
    <property type="component" value="Unassembled WGS sequence"/>
</dbReference>
<sequence length="444" mass="49412">MPVQDPNASTESNGAALFITSITFLFLTWVSVLLRTYVRSVMLKGFMSDDWFMLASQAVFTVSCAFILRGYHYGLGRHNRSLEQHDEITALKYQALATATYVLNMMLIKFSIGIFLLRLATQKRYRYTIYASIVIIAIWSLVLFFWNIFQCHPVEAQWDYRILNEDPKSSCVSAEEIINAAYALSVMTILSDWLYALLPIPMVWQVKMTKQAKATVMVILGLGIFASVATLIRLKFLSDLIDIDDILFAGTDAMVWTLVEPGVAIVASSLVTIRPLLRAWRIQGFQSTENSKHTEALSNGQLVSRTERLNGMPGFGSRDTTTVDIELGHSKPTSINSLSPVDFGTSTWESGRPRISVMSRIPEVSGGVVEPLDYPSKYLDSNAGRNVVRSNVLYIEGAQPSPNLPGRTWMADSSSNSSVELDNMEPLHGQTDGRVGLGSPRELR</sequence>
<dbReference type="InterPro" id="IPR052337">
    <property type="entry name" value="SAT4-like"/>
</dbReference>
<feature type="transmembrane region" description="Helical" evidence="7">
    <location>
        <begin position="216"/>
        <end position="234"/>
    </location>
</feature>
<evidence type="ECO:0000256" key="3">
    <source>
        <dbReference type="ARBA" id="ARBA00022989"/>
    </source>
</evidence>
<evidence type="ECO:0000256" key="2">
    <source>
        <dbReference type="ARBA" id="ARBA00022692"/>
    </source>
</evidence>
<dbReference type="PANTHER" id="PTHR33048">
    <property type="entry name" value="PTH11-LIKE INTEGRAL MEMBRANE PROTEIN (AFU_ORTHOLOGUE AFUA_5G11245)"/>
    <property type="match status" value="1"/>
</dbReference>
<feature type="transmembrane region" description="Helical" evidence="7">
    <location>
        <begin position="129"/>
        <end position="149"/>
    </location>
</feature>
<keyword evidence="2 7" id="KW-0812">Transmembrane</keyword>
<keyword evidence="4 7" id="KW-0472">Membrane</keyword>
<feature type="transmembrane region" description="Helical" evidence="7">
    <location>
        <begin position="254"/>
        <end position="273"/>
    </location>
</feature>
<feature type="transmembrane region" description="Helical" evidence="7">
    <location>
        <begin position="182"/>
        <end position="204"/>
    </location>
</feature>
<evidence type="ECO:0000256" key="1">
    <source>
        <dbReference type="ARBA" id="ARBA00004141"/>
    </source>
</evidence>
<protein>
    <recommendedName>
        <fullName evidence="8">Rhodopsin domain-containing protein</fullName>
    </recommendedName>
</protein>
<dbReference type="STRING" id="1141098.A0A1Y2EJT8"/>
<feature type="transmembrane region" description="Helical" evidence="7">
    <location>
        <begin position="15"/>
        <end position="38"/>
    </location>
</feature>
<feature type="domain" description="Rhodopsin" evidence="8">
    <location>
        <begin position="34"/>
        <end position="278"/>
    </location>
</feature>
<keyword evidence="10" id="KW-1185">Reference proteome</keyword>
<dbReference type="RefSeq" id="XP_040721403.1">
    <property type="nucleotide sequence ID" value="XM_040861684.1"/>
</dbReference>
<evidence type="ECO:0000256" key="5">
    <source>
        <dbReference type="ARBA" id="ARBA00038359"/>
    </source>
</evidence>
<proteinExistence type="inferred from homology"/>
<dbReference type="Pfam" id="PF20684">
    <property type="entry name" value="Fung_rhodopsin"/>
    <property type="match status" value="1"/>
</dbReference>
<gene>
    <name evidence="9" type="ORF">BCR38DRAFT_454241</name>
</gene>
<evidence type="ECO:0000256" key="7">
    <source>
        <dbReference type="SAM" id="Phobius"/>
    </source>
</evidence>
<dbReference type="InterPro" id="IPR049326">
    <property type="entry name" value="Rhodopsin_dom_fungi"/>
</dbReference>
<dbReference type="OrthoDB" id="4682787at2759"/>